<feature type="binding site" description="axial binding residue" evidence="5">
    <location>
        <position position="402"/>
    </location>
    <ligand>
        <name>heme</name>
        <dbReference type="ChEBI" id="CHEBI:30413"/>
    </ligand>
    <ligandPart>
        <name>Fe</name>
        <dbReference type="ChEBI" id="CHEBI:18248"/>
    </ligandPart>
</feature>
<protein>
    <submittedName>
        <fullName evidence="7">Cytochrome P450 family 4 subfamily F member 12</fullName>
    </submittedName>
</protein>
<dbReference type="InterPro" id="IPR050196">
    <property type="entry name" value="Cytochrome_P450_Monoox"/>
</dbReference>
<dbReference type="AlphaFoldDB" id="A0A2I3HMD6"/>
<dbReference type="EMBL" id="ADFV01089801">
    <property type="status" value="NOT_ANNOTATED_CDS"/>
    <property type="molecule type" value="Genomic_DNA"/>
</dbReference>
<dbReference type="InterPro" id="IPR002403">
    <property type="entry name" value="Cyt_P450_E_grp-IV"/>
</dbReference>
<proteinExistence type="inferred from homology"/>
<dbReference type="PRINTS" id="PR00465">
    <property type="entry name" value="EP450IV"/>
</dbReference>
<accession>A0A2I3HMD6</accession>
<dbReference type="GO" id="GO:0020037">
    <property type="term" value="F:heme binding"/>
    <property type="evidence" value="ECO:0007669"/>
    <property type="project" value="InterPro"/>
</dbReference>
<dbReference type="STRING" id="61853.ENSNLEP00000044818"/>
<dbReference type="GO" id="GO:0019369">
    <property type="term" value="P:arachidonate metabolic process"/>
    <property type="evidence" value="ECO:0007669"/>
    <property type="project" value="TreeGrafter"/>
</dbReference>
<dbReference type="GeneTree" id="ENSGT00940000163718"/>
<dbReference type="InterPro" id="IPR017972">
    <property type="entry name" value="Cyt_P450_CS"/>
</dbReference>
<keyword evidence="8" id="KW-1185">Reference proteome</keyword>
<evidence type="ECO:0000256" key="4">
    <source>
        <dbReference type="ARBA" id="ARBA00023004"/>
    </source>
</evidence>
<dbReference type="Pfam" id="PF00067">
    <property type="entry name" value="p450"/>
    <property type="match status" value="1"/>
</dbReference>
<reference evidence="7" key="2">
    <citation type="submission" date="2025-08" db="UniProtKB">
        <authorList>
            <consortium name="Ensembl"/>
        </authorList>
    </citation>
    <scope>IDENTIFICATION</scope>
</reference>
<dbReference type="GO" id="GO:0042361">
    <property type="term" value="P:menaquinone catabolic process"/>
    <property type="evidence" value="ECO:0007669"/>
    <property type="project" value="TreeGrafter"/>
</dbReference>
<dbReference type="Proteomes" id="UP000001073">
    <property type="component" value="Chromosome 10"/>
</dbReference>
<evidence type="ECO:0000313" key="7">
    <source>
        <dbReference type="Ensembl" id="ENSNLEP00000044818.1"/>
    </source>
</evidence>
<dbReference type="InParanoid" id="A0A2I3HMD6"/>
<keyword evidence="4 5" id="KW-0408">Iron</keyword>
<dbReference type="PANTHER" id="PTHR24291">
    <property type="entry name" value="CYTOCHROME P450 FAMILY 4"/>
    <property type="match status" value="1"/>
</dbReference>
<dbReference type="GO" id="GO:0042376">
    <property type="term" value="P:phylloquinone catabolic process"/>
    <property type="evidence" value="ECO:0007669"/>
    <property type="project" value="TreeGrafter"/>
</dbReference>
<keyword evidence="6" id="KW-0503">Monooxygenase</keyword>
<evidence type="ECO:0000313" key="8">
    <source>
        <dbReference type="Proteomes" id="UP000001073"/>
    </source>
</evidence>
<dbReference type="PRINTS" id="PR00385">
    <property type="entry name" value="P450"/>
</dbReference>
<keyword evidence="3 5" id="KW-0479">Metal-binding</keyword>
<comment type="similarity">
    <text evidence="1 6">Belongs to the cytochrome P450 family.</text>
</comment>
<dbReference type="GO" id="GO:0016705">
    <property type="term" value="F:oxidoreductase activity, acting on paired donors, with incorporation or reduction of molecular oxygen"/>
    <property type="evidence" value="ECO:0007669"/>
    <property type="project" value="InterPro"/>
</dbReference>
<organism evidence="7 8">
    <name type="scientific">Nomascus leucogenys</name>
    <name type="common">Northern white-cheeked gibbon</name>
    <name type="synonym">Hylobates leucogenys</name>
    <dbReference type="NCBI Taxonomy" id="61853"/>
    <lineage>
        <taxon>Eukaryota</taxon>
        <taxon>Metazoa</taxon>
        <taxon>Chordata</taxon>
        <taxon>Craniata</taxon>
        <taxon>Vertebrata</taxon>
        <taxon>Euteleostomi</taxon>
        <taxon>Mammalia</taxon>
        <taxon>Eutheria</taxon>
        <taxon>Euarchontoglires</taxon>
        <taxon>Primates</taxon>
        <taxon>Haplorrhini</taxon>
        <taxon>Catarrhini</taxon>
        <taxon>Hylobatidae</taxon>
        <taxon>Nomascus</taxon>
    </lineage>
</organism>
<evidence type="ECO:0000256" key="1">
    <source>
        <dbReference type="ARBA" id="ARBA00010617"/>
    </source>
</evidence>
<keyword evidence="2 5" id="KW-0349">Heme</keyword>
<name>A0A2I3HMD6_NOMLE</name>
<dbReference type="Gene3D" id="1.10.630.10">
    <property type="entry name" value="Cytochrome P450"/>
    <property type="match status" value="2"/>
</dbReference>
<sequence>MSLLSLPWPGLRPVATSPWLLLLLVVGSWLLAHVLAWTYAFYNNCRRLQCFPQPPKRHWFWGHLGLMTPTEEGLKNSTQMVATYSQGFTIWLGPIIPFIVLCHPDTIRSITNASAAIAPKDDLSIRFLKPWLGEGVLLSGGDKWSRHRRMLTPAFHFNILKPYITIFNKSANIMLDKWQHLASEGSSRLDMFEHISLMTLDSLQKCIFSFDSHCQERPSEYIATILELSALVEKRSQHILQHMDFLYYLTHDGRRFHRACRMVHDFTDAVIRERRRTLPTHGIDDFLKDKAKSKTLDFIDVLLLSKDDLAQLPFLTMCVKESLRLHPPAPFISRRCTQDIVLPDGRVIPKGIICVITIIGVHHNPTVWPDPEVYDPFRFDPENSKQRSPLAFIPFSAGPRNCIGQAFAMAEMKVVLALMLLHFRFLPDHTEPRRKPELIMRAEGGLWLRVEPLNVGLQ</sequence>
<evidence type="ECO:0000256" key="2">
    <source>
        <dbReference type="ARBA" id="ARBA00022617"/>
    </source>
</evidence>
<dbReference type="GO" id="GO:0005506">
    <property type="term" value="F:iron ion binding"/>
    <property type="evidence" value="ECO:0007669"/>
    <property type="project" value="InterPro"/>
</dbReference>
<dbReference type="InterPro" id="IPR036396">
    <property type="entry name" value="Cyt_P450_sf"/>
</dbReference>
<dbReference type="PROSITE" id="PS00086">
    <property type="entry name" value="CYTOCHROME_P450"/>
    <property type="match status" value="1"/>
</dbReference>
<reference evidence="7 8" key="1">
    <citation type="submission" date="2012-10" db="EMBL/GenBank/DDBJ databases">
        <authorList>
            <consortium name="Gibbon Genome Sequencing Consortium"/>
        </authorList>
    </citation>
    <scope>NUCLEOTIDE SEQUENCE [LARGE SCALE GENOMIC DNA]</scope>
</reference>
<evidence type="ECO:0000256" key="3">
    <source>
        <dbReference type="ARBA" id="ARBA00022723"/>
    </source>
</evidence>
<dbReference type="Ensembl" id="ENSNLET00000036308.1">
    <property type="protein sequence ID" value="ENSNLEP00000044818.1"/>
    <property type="gene ID" value="ENSNLEG00000031570.1"/>
</dbReference>
<evidence type="ECO:0000256" key="5">
    <source>
        <dbReference type="PIRSR" id="PIRSR602403-1"/>
    </source>
</evidence>
<dbReference type="InterPro" id="IPR001128">
    <property type="entry name" value="Cyt_P450"/>
</dbReference>
<dbReference type="GO" id="GO:0004497">
    <property type="term" value="F:monooxygenase activity"/>
    <property type="evidence" value="ECO:0007669"/>
    <property type="project" value="UniProtKB-KW"/>
</dbReference>
<dbReference type="EMBL" id="ADFV01089802">
    <property type="status" value="NOT_ANNOTATED_CDS"/>
    <property type="molecule type" value="Genomic_DNA"/>
</dbReference>
<gene>
    <name evidence="7" type="primary">CYP4F12</name>
    <name evidence="7" type="synonym">LOC100593273</name>
</gene>
<reference evidence="7" key="3">
    <citation type="submission" date="2025-09" db="UniProtKB">
        <authorList>
            <consortium name="Ensembl"/>
        </authorList>
    </citation>
    <scope>IDENTIFICATION</scope>
</reference>
<dbReference type="OMA" id="WIVGHAY"/>
<evidence type="ECO:0000256" key="6">
    <source>
        <dbReference type="RuleBase" id="RU000461"/>
    </source>
</evidence>
<keyword evidence="6" id="KW-0560">Oxidoreductase</keyword>
<dbReference type="SUPFAM" id="SSF48264">
    <property type="entry name" value="Cytochrome P450"/>
    <property type="match status" value="1"/>
</dbReference>
<comment type="cofactor">
    <cofactor evidence="5">
        <name>heme</name>
        <dbReference type="ChEBI" id="CHEBI:30413"/>
    </cofactor>
</comment>
<dbReference type="PANTHER" id="PTHR24291:SF27">
    <property type="entry name" value="CYTOCHROME P450 4F12"/>
    <property type="match status" value="1"/>
</dbReference>